<keyword evidence="2" id="KW-1185">Reference proteome</keyword>
<gene>
    <name evidence="1" type="ORF">RPERSI_LOCUS12878</name>
</gene>
<name>A0ACA9QC64_9GLOM</name>
<dbReference type="EMBL" id="CAJVQC010027975">
    <property type="protein sequence ID" value="CAG8738178.1"/>
    <property type="molecule type" value="Genomic_DNA"/>
</dbReference>
<sequence length="212" mass="24204">MREIDILNQNGEIVGGFLLDPNIWQVPLLRPLISLTYRGYFSNQHQNTHKTKNKSEVEKTTKKSRRQKGTGMARQGPRSNPHFVGGGVAHGPRGEKSLPLHLNKKAKKKALQSLLGEKLRQKEIVVLDKIIFVNYKTKEAEKLLSNLPAPRTRSLIILGKNEPEKEKLIRAFRNLPYLEITDSQMLNVFTTIIPRNLIFTHSALSEIEQRLI</sequence>
<comment type="caution">
    <text evidence="1">The sequence shown here is derived from an EMBL/GenBank/DDBJ whole genome shotgun (WGS) entry which is preliminary data.</text>
</comment>
<dbReference type="Proteomes" id="UP000789920">
    <property type="component" value="Unassembled WGS sequence"/>
</dbReference>
<organism evidence="1 2">
    <name type="scientific">Racocetra persica</name>
    <dbReference type="NCBI Taxonomy" id="160502"/>
    <lineage>
        <taxon>Eukaryota</taxon>
        <taxon>Fungi</taxon>
        <taxon>Fungi incertae sedis</taxon>
        <taxon>Mucoromycota</taxon>
        <taxon>Glomeromycotina</taxon>
        <taxon>Glomeromycetes</taxon>
        <taxon>Diversisporales</taxon>
        <taxon>Gigasporaceae</taxon>
        <taxon>Racocetra</taxon>
    </lineage>
</organism>
<evidence type="ECO:0000313" key="1">
    <source>
        <dbReference type="EMBL" id="CAG8738178.1"/>
    </source>
</evidence>
<proteinExistence type="predicted"/>
<protein>
    <submittedName>
        <fullName evidence="1">31985_t:CDS:1</fullName>
    </submittedName>
</protein>
<accession>A0ACA9QC64</accession>
<evidence type="ECO:0000313" key="2">
    <source>
        <dbReference type="Proteomes" id="UP000789920"/>
    </source>
</evidence>
<reference evidence="1" key="1">
    <citation type="submission" date="2021-06" db="EMBL/GenBank/DDBJ databases">
        <authorList>
            <person name="Kallberg Y."/>
            <person name="Tangrot J."/>
            <person name="Rosling A."/>
        </authorList>
    </citation>
    <scope>NUCLEOTIDE SEQUENCE</scope>
    <source>
        <strain evidence="1">MA461A</strain>
    </source>
</reference>